<organism evidence="9 10">
    <name type="scientific">Achromobacter ruhlandii</name>
    <dbReference type="NCBI Taxonomy" id="72557"/>
    <lineage>
        <taxon>Bacteria</taxon>
        <taxon>Pseudomonadati</taxon>
        <taxon>Pseudomonadota</taxon>
        <taxon>Betaproteobacteria</taxon>
        <taxon>Burkholderiales</taxon>
        <taxon>Alcaligenaceae</taxon>
        <taxon>Achromobacter</taxon>
    </lineage>
</organism>
<dbReference type="InterPro" id="IPR051906">
    <property type="entry name" value="TolC-like"/>
</dbReference>
<dbReference type="AlphaFoldDB" id="A0A6S7CXX9"/>
<dbReference type="InterPro" id="IPR003423">
    <property type="entry name" value="OMP_efflux"/>
</dbReference>
<protein>
    <recommendedName>
        <fullName evidence="11">TolC family protein</fullName>
    </recommendedName>
</protein>
<evidence type="ECO:0000256" key="1">
    <source>
        <dbReference type="ARBA" id="ARBA00004442"/>
    </source>
</evidence>
<gene>
    <name evidence="9" type="ORF">LMG3328_02684</name>
</gene>
<evidence type="ECO:0000256" key="7">
    <source>
        <dbReference type="ARBA" id="ARBA00023237"/>
    </source>
</evidence>
<keyword evidence="6" id="KW-0472">Membrane</keyword>
<dbReference type="Proteomes" id="UP000494122">
    <property type="component" value="Unassembled WGS sequence"/>
</dbReference>
<comment type="similarity">
    <text evidence="2">Belongs to the outer membrane factor (OMF) (TC 1.B.17) family.</text>
</comment>
<keyword evidence="3" id="KW-0813">Transport</keyword>
<evidence type="ECO:0000313" key="10">
    <source>
        <dbReference type="Proteomes" id="UP000494122"/>
    </source>
</evidence>
<evidence type="ECO:0000256" key="3">
    <source>
        <dbReference type="ARBA" id="ARBA00022448"/>
    </source>
</evidence>
<dbReference type="Pfam" id="PF02321">
    <property type="entry name" value="OEP"/>
    <property type="match status" value="1"/>
</dbReference>
<evidence type="ECO:0000256" key="5">
    <source>
        <dbReference type="ARBA" id="ARBA00022692"/>
    </source>
</evidence>
<feature type="chain" id="PRO_5028895494" description="TolC family protein" evidence="8">
    <location>
        <begin position="26"/>
        <end position="435"/>
    </location>
</feature>
<evidence type="ECO:0000256" key="6">
    <source>
        <dbReference type="ARBA" id="ARBA00023136"/>
    </source>
</evidence>
<dbReference type="PANTHER" id="PTHR30026">
    <property type="entry name" value="OUTER MEMBRANE PROTEIN TOLC"/>
    <property type="match status" value="1"/>
</dbReference>
<keyword evidence="4" id="KW-1134">Transmembrane beta strand</keyword>
<dbReference type="RefSeq" id="WP_175183237.1">
    <property type="nucleotide sequence ID" value="NZ_CADILE010000007.1"/>
</dbReference>
<name>A0A6S7CXX9_9BURK</name>
<dbReference type="GO" id="GO:0015288">
    <property type="term" value="F:porin activity"/>
    <property type="evidence" value="ECO:0007669"/>
    <property type="project" value="TreeGrafter"/>
</dbReference>
<dbReference type="GO" id="GO:0015562">
    <property type="term" value="F:efflux transmembrane transporter activity"/>
    <property type="evidence" value="ECO:0007669"/>
    <property type="project" value="InterPro"/>
</dbReference>
<dbReference type="SUPFAM" id="SSF56954">
    <property type="entry name" value="Outer membrane efflux proteins (OEP)"/>
    <property type="match status" value="1"/>
</dbReference>
<comment type="subcellular location">
    <subcellularLocation>
        <location evidence="1">Cell outer membrane</location>
    </subcellularLocation>
</comment>
<feature type="signal peptide" evidence="8">
    <location>
        <begin position="1"/>
        <end position="25"/>
    </location>
</feature>
<reference evidence="9 10" key="1">
    <citation type="submission" date="2020-04" db="EMBL/GenBank/DDBJ databases">
        <authorList>
            <person name="De Canck E."/>
        </authorList>
    </citation>
    <scope>NUCLEOTIDE SEQUENCE [LARGE SCALE GENOMIC DNA]</scope>
    <source>
        <strain evidence="9 10">LMG 3328</strain>
    </source>
</reference>
<dbReference type="PANTHER" id="PTHR30026:SF22">
    <property type="entry name" value="OUTER MEMBRANE EFFLUX PROTEIN"/>
    <property type="match status" value="1"/>
</dbReference>
<accession>A0A6S7CXX9</accession>
<keyword evidence="8" id="KW-0732">Signal</keyword>
<dbReference type="Gene3D" id="1.20.1600.10">
    <property type="entry name" value="Outer membrane efflux proteins (OEP)"/>
    <property type="match status" value="1"/>
</dbReference>
<dbReference type="GO" id="GO:1990281">
    <property type="term" value="C:efflux pump complex"/>
    <property type="evidence" value="ECO:0007669"/>
    <property type="project" value="TreeGrafter"/>
</dbReference>
<keyword evidence="5" id="KW-0812">Transmembrane</keyword>
<dbReference type="EMBL" id="CADILE010000007">
    <property type="protein sequence ID" value="CAB3869025.1"/>
    <property type="molecule type" value="Genomic_DNA"/>
</dbReference>
<evidence type="ECO:0008006" key="11">
    <source>
        <dbReference type="Google" id="ProtNLM"/>
    </source>
</evidence>
<proteinExistence type="inferred from homology"/>
<evidence type="ECO:0000256" key="8">
    <source>
        <dbReference type="SAM" id="SignalP"/>
    </source>
</evidence>
<dbReference type="GO" id="GO:0009279">
    <property type="term" value="C:cell outer membrane"/>
    <property type="evidence" value="ECO:0007669"/>
    <property type="project" value="UniProtKB-SubCell"/>
</dbReference>
<keyword evidence="7" id="KW-0998">Cell outer membrane</keyword>
<evidence type="ECO:0000256" key="4">
    <source>
        <dbReference type="ARBA" id="ARBA00022452"/>
    </source>
</evidence>
<sequence length="435" mass="46152">MAAAARMRAAFAMLAWCAGAGVALAGPPVAAPSAPAAAVTLQALVNAAVTGHPLARAAVQEVAAANMDVDAAWRHWLPAASVVMESHSTSPNSPASRGLQLEQTLWDGGQLNANIDRARADVGKSEARVAWQRQQLALQVIGAWQSLLSARDKAAVARETIARLHGYEAQIRRRVAADASPAVDIELALSRLRQTEVDLAAARSGLRLAAQRLEQLAGLSGLDEDADALPGWPDLATVKAVAARLRAQDLATLARDSAAVQVARGDVAVMQAQLDAKHAQRWPTAYLRVNKPLGDAYPGAGTDRGTSVFVGIRYTPGAGFATGLEADAIRERVTAASQSVEAAWLEQREAMFGDVDQYLAAERQLTALQSAVAGSRHVLDSYSRQFTAGRKSWIDLLNAVRELAQNEYAEADSRAALAASVYRLQVRLGETELQP</sequence>
<evidence type="ECO:0000313" key="9">
    <source>
        <dbReference type="EMBL" id="CAB3869025.1"/>
    </source>
</evidence>
<evidence type="ECO:0000256" key="2">
    <source>
        <dbReference type="ARBA" id="ARBA00007613"/>
    </source>
</evidence>